<gene>
    <name evidence="2" type="ORF">E0485_01385</name>
</gene>
<dbReference type="Pfam" id="PF13302">
    <property type="entry name" value="Acetyltransf_3"/>
    <property type="match status" value="1"/>
</dbReference>
<dbReference type="EMBL" id="SKFG01000001">
    <property type="protein sequence ID" value="TCZ80965.1"/>
    <property type="molecule type" value="Genomic_DNA"/>
</dbReference>
<dbReference type="OrthoDB" id="9798081at2"/>
<name>A0A4R4ER10_9BACL</name>
<dbReference type="Gene3D" id="3.40.630.30">
    <property type="match status" value="1"/>
</dbReference>
<evidence type="ECO:0000259" key="1">
    <source>
        <dbReference type="PROSITE" id="PS51186"/>
    </source>
</evidence>
<organism evidence="2 3">
    <name type="scientific">Paenibacillus albiflavus</name>
    <dbReference type="NCBI Taxonomy" id="2545760"/>
    <lineage>
        <taxon>Bacteria</taxon>
        <taxon>Bacillati</taxon>
        <taxon>Bacillota</taxon>
        <taxon>Bacilli</taxon>
        <taxon>Bacillales</taxon>
        <taxon>Paenibacillaceae</taxon>
        <taxon>Paenibacillus</taxon>
    </lineage>
</organism>
<feature type="domain" description="N-acetyltransferase" evidence="1">
    <location>
        <begin position="7"/>
        <end position="164"/>
    </location>
</feature>
<evidence type="ECO:0000313" key="3">
    <source>
        <dbReference type="Proteomes" id="UP000295418"/>
    </source>
</evidence>
<protein>
    <submittedName>
        <fullName evidence="2">N-acetyltransferase</fullName>
    </submittedName>
</protein>
<evidence type="ECO:0000313" key="2">
    <source>
        <dbReference type="EMBL" id="TCZ80965.1"/>
    </source>
</evidence>
<keyword evidence="3" id="KW-1185">Reference proteome</keyword>
<dbReference type="InterPro" id="IPR051531">
    <property type="entry name" value="N-acetyltransferase"/>
</dbReference>
<sequence>MIETSRCKLLHVAENDYEDVIQLFVNEQVRQYLGGTIENEIVLKKKFEDILNRSKNGSHFWVIRTIDNHDFIGLVSLDTYHDNTNTEVSYEILPQWWGLGYATEVIGALTDYAFDELRLDMLFAETQTANTRSCKLLERIGMTLIDRLHRFGAEQSVYCLKREDRNNTCI</sequence>
<comment type="caution">
    <text evidence="2">The sequence shown here is derived from an EMBL/GenBank/DDBJ whole genome shotgun (WGS) entry which is preliminary data.</text>
</comment>
<dbReference type="SUPFAM" id="SSF55729">
    <property type="entry name" value="Acyl-CoA N-acyltransferases (Nat)"/>
    <property type="match status" value="1"/>
</dbReference>
<reference evidence="2 3" key="1">
    <citation type="submission" date="2019-03" db="EMBL/GenBank/DDBJ databases">
        <authorList>
            <person name="Kim M.K.M."/>
        </authorList>
    </citation>
    <scope>NUCLEOTIDE SEQUENCE [LARGE SCALE GENOMIC DNA]</scope>
    <source>
        <strain evidence="2 3">18JY21-1</strain>
    </source>
</reference>
<keyword evidence="2" id="KW-0808">Transferase</keyword>
<dbReference type="Proteomes" id="UP000295418">
    <property type="component" value="Unassembled WGS sequence"/>
</dbReference>
<dbReference type="PANTHER" id="PTHR43792:SF1">
    <property type="entry name" value="N-ACETYLTRANSFERASE DOMAIN-CONTAINING PROTEIN"/>
    <property type="match status" value="1"/>
</dbReference>
<dbReference type="GO" id="GO:0016747">
    <property type="term" value="F:acyltransferase activity, transferring groups other than amino-acyl groups"/>
    <property type="evidence" value="ECO:0007669"/>
    <property type="project" value="InterPro"/>
</dbReference>
<proteinExistence type="predicted"/>
<dbReference type="AlphaFoldDB" id="A0A4R4ER10"/>
<dbReference type="InterPro" id="IPR000182">
    <property type="entry name" value="GNAT_dom"/>
</dbReference>
<dbReference type="RefSeq" id="WP_132415788.1">
    <property type="nucleotide sequence ID" value="NZ_SKFG01000001.1"/>
</dbReference>
<dbReference type="InterPro" id="IPR016181">
    <property type="entry name" value="Acyl_CoA_acyltransferase"/>
</dbReference>
<accession>A0A4R4ER10</accession>
<dbReference type="PANTHER" id="PTHR43792">
    <property type="entry name" value="GNAT FAMILY, PUTATIVE (AFU_ORTHOLOGUE AFUA_3G00765)-RELATED-RELATED"/>
    <property type="match status" value="1"/>
</dbReference>
<dbReference type="PROSITE" id="PS51186">
    <property type="entry name" value="GNAT"/>
    <property type="match status" value="1"/>
</dbReference>